<name>A0ABQ5DC52_9ASTR</name>
<evidence type="ECO:0000313" key="1">
    <source>
        <dbReference type="EMBL" id="GJT36138.1"/>
    </source>
</evidence>
<reference evidence="1" key="1">
    <citation type="journal article" date="2022" name="Int. J. Mol. Sci.">
        <title>Draft Genome of Tanacetum Coccineum: Genomic Comparison of Closely Related Tanacetum-Family Plants.</title>
        <authorList>
            <person name="Yamashiro T."/>
            <person name="Shiraishi A."/>
            <person name="Nakayama K."/>
            <person name="Satake H."/>
        </authorList>
    </citation>
    <scope>NUCLEOTIDE SEQUENCE</scope>
</reference>
<keyword evidence="2" id="KW-1185">Reference proteome</keyword>
<proteinExistence type="predicted"/>
<dbReference type="Proteomes" id="UP001151760">
    <property type="component" value="Unassembled WGS sequence"/>
</dbReference>
<protein>
    <submittedName>
        <fullName evidence="1">Uncharacterized protein</fullName>
    </submittedName>
</protein>
<evidence type="ECO:0000313" key="2">
    <source>
        <dbReference type="Proteomes" id="UP001151760"/>
    </source>
</evidence>
<organism evidence="1 2">
    <name type="scientific">Tanacetum coccineum</name>
    <dbReference type="NCBI Taxonomy" id="301880"/>
    <lineage>
        <taxon>Eukaryota</taxon>
        <taxon>Viridiplantae</taxon>
        <taxon>Streptophyta</taxon>
        <taxon>Embryophyta</taxon>
        <taxon>Tracheophyta</taxon>
        <taxon>Spermatophyta</taxon>
        <taxon>Magnoliopsida</taxon>
        <taxon>eudicotyledons</taxon>
        <taxon>Gunneridae</taxon>
        <taxon>Pentapetalae</taxon>
        <taxon>asterids</taxon>
        <taxon>campanulids</taxon>
        <taxon>Asterales</taxon>
        <taxon>Asteraceae</taxon>
        <taxon>Asteroideae</taxon>
        <taxon>Anthemideae</taxon>
        <taxon>Anthemidinae</taxon>
        <taxon>Tanacetum</taxon>
    </lineage>
</organism>
<dbReference type="EMBL" id="BQNB010015111">
    <property type="protein sequence ID" value="GJT36138.1"/>
    <property type="molecule type" value="Genomic_DNA"/>
</dbReference>
<sequence length="190" mass="22065">MASSLPLIQELARAAGSDVTKDQLVVLFVREIAESVRKIEEFRRLCIELRTNIRLRNDYIYELRLYRSCDDVLSTIEMLRRMQLDDTENVARLLSMARETQLAFDALRVEDYKRMVSQLKESARRRNEYIGALKARVSGGDSVENLKFMERIRLEDVEKGTRLLLMMKETELKISEKIAFVSTLAVDVVV</sequence>
<gene>
    <name evidence="1" type="ORF">Tco_0926557</name>
</gene>
<comment type="caution">
    <text evidence="1">The sequence shown here is derived from an EMBL/GenBank/DDBJ whole genome shotgun (WGS) entry which is preliminary data.</text>
</comment>
<accession>A0ABQ5DC52</accession>
<reference evidence="1" key="2">
    <citation type="submission" date="2022-01" db="EMBL/GenBank/DDBJ databases">
        <authorList>
            <person name="Yamashiro T."/>
            <person name="Shiraishi A."/>
            <person name="Satake H."/>
            <person name="Nakayama K."/>
        </authorList>
    </citation>
    <scope>NUCLEOTIDE SEQUENCE</scope>
</reference>